<feature type="transmembrane region" description="Helical" evidence="6">
    <location>
        <begin position="160"/>
        <end position="180"/>
    </location>
</feature>
<evidence type="ECO:0000256" key="3">
    <source>
        <dbReference type="ARBA" id="ARBA00022989"/>
    </source>
</evidence>
<organism evidence="8 9">
    <name type="scientific">Actinacidiphila polyblastidii</name>
    <dbReference type="NCBI Taxonomy" id="3110430"/>
    <lineage>
        <taxon>Bacteria</taxon>
        <taxon>Bacillati</taxon>
        <taxon>Actinomycetota</taxon>
        <taxon>Actinomycetes</taxon>
        <taxon>Kitasatosporales</taxon>
        <taxon>Streptomycetaceae</taxon>
        <taxon>Actinacidiphila</taxon>
    </lineage>
</organism>
<feature type="transmembrane region" description="Helical" evidence="6">
    <location>
        <begin position="12"/>
        <end position="33"/>
    </location>
</feature>
<dbReference type="PIRSF" id="PIRSF006648">
    <property type="entry name" value="DrrB"/>
    <property type="match status" value="1"/>
</dbReference>
<keyword evidence="2 6" id="KW-0812">Transmembrane</keyword>
<protein>
    <submittedName>
        <fullName evidence="8">ABC transporter permease</fullName>
    </submittedName>
</protein>
<keyword evidence="4 6" id="KW-0472">Membrane</keyword>
<dbReference type="EMBL" id="JAZEWV010000012">
    <property type="protein sequence ID" value="MEE4543712.1"/>
    <property type="molecule type" value="Genomic_DNA"/>
</dbReference>
<accession>A0ABU7PF55</accession>
<feature type="transmembrane region" description="Helical" evidence="6">
    <location>
        <begin position="53"/>
        <end position="72"/>
    </location>
</feature>
<dbReference type="PANTHER" id="PTHR43077">
    <property type="entry name" value="TRANSPORT PERMEASE YVFS-RELATED"/>
    <property type="match status" value="1"/>
</dbReference>
<feature type="transmembrane region" description="Helical" evidence="6">
    <location>
        <begin position="214"/>
        <end position="235"/>
    </location>
</feature>
<comment type="caution">
    <text evidence="8">The sequence shown here is derived from an EMBL/GenBank/DDBJ whole genome shotgun (WGS) entry which is preliminary data.</text>
</comment>
<dbReference type="InterPro" id="IPR051328">
    <property type="entry name" value="T7SS_ABC-Transporter"/>
</dbReference>
<evidence type="ECO:0000256" key="6">
    <source>
        <dbReference type="SAM" id="Phobius"/>
    </source>
</evidence>
<feature type="transmembrane region" description="Helical" evidence="6">
    <location>
        <begin position="125"/>
        <end position="148"/>
    </location>
</feature>
<evidence type="ECO:0000313" key="8">
    <source>
        <dbReference type="EMBL" id="MEE4543712.1"/>
    </source>
</evidence>
<dbReference type="InterPro" id="IPR013525">
    <property type="entry name" value="ABC2_TM"/>
</dbReference>
<keyword evidence="9" id="KW-1185">Reference proteome</keyword>
<evidence type="ECO:0000256" key="4">
    <source>
        <dbReference type="ARBA" id="ARBA00023136"/>
    </source>
</evidence>
<keyword evidence="3 6" id="KW-1133">Transmembrane helix</keyword>
<comment type="subcellular location">
    <subcellularLocation>
        <location evidence="1">Membrane</location>
        <topology evidence="1">Multi-pass membrane protein</topology>
    </subcellularLocation>
</comment>
<evidence type="ECO:0000256" key="5">
    <source>
        <dbReference type="ARBA" id="ARBA00023251"/>
    </source>
</evidence>
<dbReference type="PANTHER" id="PTHR43077:SF11">
    <property type="entry name" value="TRANSPORT PERMEASE YVFS-RELATED"/>
    <property type="match status" value="1"/>
</dbReference>
<evidence type="ECO:0000313" key="9">
    <source>
        <dbReference type="Proteomes" id="UP001344658"/>
    </source>
</evidence>
<evidence type="ECO:0000256" key="2">
    <source>
        <dbReference type="ARBA" id="ARBA00022692"/>
    </source>
</evidence>
<keyword evidence="5" id="KW-0046">Antibiotic resistance</keyword>
<proteinExistence type="predicted"/>
<gene>
    <name evidence="8" type="ORF">V2S66_17260</name>
</gene>
<feature type="transmembrane region" description="Helical" evidence="6">
    <location>
        <begin position="93"/>
        <end position="119"/>
    </location>
</feature>
<dbReference type="Proteomes" id="UP001344658">
    <property type="component" value="Unassembled WGS sequence"/>
</dbReference>
<evidence type="ECO:0000259" key="7">
    <source>
        <dbReference type="Pfam" id="PF01061"/>
    </source>
</evidence>
<evidence type="ECO:0000256" key="1">
    <source>
        <dbReference type="ARBA" id="ARBA00004141"/>
    </source>
</evidence>
<reference evidence="8 9" key="1">
    <citation type="submission" date="2023-12" db="EMBL/GenBank/DDBJ databases">
        <title>Streptomyces sp. V4-01.</title>
        <authorList>
            <person name="Somphong A."/>
            <person name="Phongsopitanun W."/>
        </authorList>
    </citation>
    <scope>NUCLEOTIDE SEQUENCE [LARGE SCALE GENOMIC DNA]</scope>
    <source>
        <strain evidence="8 9">V4-01</strain>
    </source>
</reference>
<dbReference type="InterPro" id="IPR000412">
    <property type="entry name" value="ABC_2_transport"/>
</dbReference>
<name>A0ABU7PF55_9ACTN</name>
<feature type="domain" description="ABC-2 type transporter transmembrane" evidence="7">
    <location>
        <begin position="8"/>
        <end position="196"/>
    </location>
</feature>
<dbReference type="Pfam" id="PF01061">
    <property type="entry name" value="ABC2_membrane"/>
    <property type="match status" value="1"/>
</dbReference>
<sequence length="242" mass="25193">MPRYVALEVRRTLRDGGFVVMGAVMPLAMYLLFTNLGITDAQDRAGYARYSMVGMAAYGALGAALAVGGGVAEDKGHGWLRQLRVTPLSPLQVVTGRALTASVTVLPAIVAVLTAGALADGVRLAAWQWAATAVLLWLGTLPFTLLGLGNGYGLTGQTTSVANTACMMGLSVAGGLWIPAEAFPHWLAALSRWTPTARYGDLGWSILDNRAPGLGTVAVLAGWLAVFAGYAVLAYRASARTA</sequence>